<reference evidence="2" key="4">
    <citation type="journal article" date="2018" name="Nat. Plants">
        <title>Whole-genome landscape of Medicago truncatula symbiotic genes.</title>
        <authorList>
            <person name="Pecrix Y."/>
            <person name="Gamas P."/>
            <person name="Carrere S."/>
        </authorList>
    </citation>
    <scope>NUCLEOTIDE SEQUENCE</scope>
    <source>
        <tissue evidence="2">Leaves</tissue>
    </source>
</reference>
<accession>A4PU44</accession>
<evidence type="ECO:0000313" key="3">
    <source>
        <dbReference type="Proteomes" id="UP000265566"/>
    </source>
</evidence>
<name>A4PU44_MEDTR</name>
<protein>
    <submittedName>
        <fullName evidence="1">Cyclin-like F-box; F-box protein interaction domain; Galactose oxidase, central, putative</fullName>
    </submittedName>
</protein>
<reference evidence="1" key="2">
    <citation type="submission" date="2007-04" db="EMBL/GenBank/DDBJ databases">
        <authorList>
            <consortium name="The International Medicago Genome Annotation Group"/>
        </authorList>
    </citation>
    <scope>NUCLEOTIDE SEQUENCE</scope>
</reference>
<dbReference type="EMBL" id="AC144563">
    <property type="protein sequence ID" value="ABO80944.1"/>
    <property type="molecule type" value="Genomic_DNA"/>
</dbReference>
<keyword evidence="1" id="KW-0195">Cyclin</keyword>
<sequence>MIVNYQTNKIDDVWVMKEYGSRDSWCKLFTLVKSWFNFHLVSLRPLCYSSDQRKVLLATNHASYLFVNPWKLFWYDFKSEQVTHVQGIPTFNEVMICAESLVSPSLPIDSGKST</sequence>
<gene>
    <name evidence="1" type="ORF">MtrDRAFT_AC144563g12v2</name>
    <name evidence="2" type="ORF">MtrunA17_Chr7g0270551</name>
</gene>
<reference evidence="3" key="3">
    <citation type="journal article" date="2018" name="Nat. Plants">
        <title>Whole-genome landscape of Medicago truncatula symbiotic genes.</title>
        <authorList>
            <person name="Pecrix Y."/>
            <person name="Staton S.E."/>
            <person name="Sallet E."/>
            <person name="Lelandais-Briere C."/>
            <person name="Moreau S."/>
            <person name="Carrere S."/>
            <person name="Blein T."/>
            <person name="Jardinaud M.F."/>
            <person name="Latrasse D."/>
            <person name="Zouine M."/>
            <person name="Zahm M."/>
            <person name="Kreplak J."/>
            <person name="Mayjonade B."/>
            <person name="Satge C."/>
            <person name="Perez M."/>
            <person name="Cauet S."/>
            <person name="Marande W."/>
            <person name="Chantry-Darmon C."/>
            <person name="Lopez-Roques C."/>
            <person name="Bouchez O."/>
            <person name="Berard A."/>
            <person name="Debelle F."/>
            <person name="Munos S."/>
            <person name="Bendahmane A."/>
            <person name="Berges H."/>
            <person name="Niebel A."/>
            <person name="Buitink J."/>
            <person name="Frugier F."/>
            <person name="Benhamed M."/>
            <person name="Crespi M."/>
            <person name="Gouzy J."/>
            <person name="Gamas P."/>
        </authorList>
    </citation>
    <scope>NUCLEOTIDE SEQUENCE [LARGE SCALE GENOMIC DNA]</scope>
    <source>
        <strain evidence="3">cv. Jemalong A17</strain>
    </source>
</reference>
<proteinExistence type="predicted"/>
<dbReference type="Proteomes" id="UP000265566">
    <property type="component" value="Chromosome 7"/>
</dbReference>
<evidence type="ECO:0000313" key="1">
    <source>
        <dbReference type="EMBL" id="ABO80944.1"/>
    </source>
</evidence>
<dbReference type="AlphaFoldDB" id="A4PU44"/>
<evidence type="ECO:0000313" key="2">
    <source>
        <dbReference type="EMBL" id="RHN49071.1"/>
    </source>
</evidence>
<dbReference type="Gramene" id="rna43860">
    <property type="protein sequence ID" value="RHN49071.1"/>
    <property type="gene ID" value="gene43860"/>
</dbReference>
<dbReference type="EMBL" id="PSQE01000007">
    <property type="protein sequence ID" value="RHN49071.1"/>
    <property type="molecule type" value="Genomic_DNA"/>
</dbReference>
<organism evidence="1">
    <name type="scientific">Medicago truncatula</name>
    <name type="common">Barrel medic</name>
    <name type="synonym">Medicago tribuloides</name>
    <dbReference type="NCBI Taxonomy" id="3880"/>
    <lineage>
        <taxon>Eukaryota</taxon>
        <taxon>Viridiplantae</taxon>
        <taxon>Streptophyta</taxon>
        <taxon>Embryophyta</taxon>
        <taxon>Tracheophyta</taxon>
        <taxon>Spermatophyta</taxon>
        <taxon>Magnoliopsida</taxon>
        <taxon>eudicotyledons</taxon>
        <taxon>Gunneridae</taxon>
        <taxon>Pentapetalae</taxon>
        <taxon>rosids</taxon>
        <taxon>fabids</taxon>
        <taxon>Fabales</taxon>
        <taxon>Fabaceae</taxon>
        <taxon>Papilionoideae</taxon>
        <taxon>50 kb inversion clade</taxon>
        <taxon>NPAAA clade</taxon>
        <taxon>Hologalegina</taxon>
        <taxon>IRL clade</taxon>
        <taxon>Trifolieae</taxon>
        <taxon>Medicago</taxon>
    </lineage>
</organism>
<reference evidence="1" key="1">
    <citation type="submission" date="2006-10" db="EMBL/GenBank/DDBJ databases">
        <authorList>
            <person name="Shaull S."/>
            <person name="Lin S."/>
            <person name="Dixon R."/>
            <person name="May G."/>
            <person name="Sumner L."/>
            <person name="Gonzales B."/>
            <person name="Cook D."/>
            <person name="Kim D."/>
            <person name="Roe B.A."/>
        </authorList>
    </citation>
    <scope>NUCLEOTIDE SEQUENCE</scope>
</reference>